<name>A0A3B0WQE3_9ZZZZ</name>
<feature type="region of interest" description="Disordered" evidence="1">
    <location>
        <begin position="23"/>
        <end position="96"/>
    </location>
</feature>
<protein>
    <submittedName>
        <fullName evidence="2">Uncharacterized protein</fullName>
    </submittedName>
</protein>
<dbReference type="EMBL" id="UOFD01000079">
    <property type="protein sequence ID" value="VAW54663.1"/>
    <property type="molecule type" value="Genomic_DNA"/>
</dbReference>
<accession>A0A3B0WQE3</accession>
<organism evidence="2">
    <name type="scientific">hydrothermal vent metagenome</name>
    <dbReference type="NCBI Taxonomy" id="652676"/>
    <lineage>
        <taxon>unclassified sequences</taxon>
        <taxon>metagenomes</taxon>
        <taxon>ecological metagenomes</taxon>
    </lineage>
</organism>
<dbReference type="AlphaFoldDB" id="A0A3B0WQE3"/>
<feature type="compositionally biased region" description="Polar residues" evidence="1">
    <location>
        <begin position="51"/>
        <end position="66"/>
    </location>
</feature>
<evidence type="ECO:0000256" key="1">
    <source>
        <dbReference type="SAM" id="MobiDB-lite"/>
    </source>
</evidence>
<proteinExistence type="predicted"/>
<reference evidence="2" key="1">
    <citation type="submission" date="2018-06" db="EMBL/GenBank/DDBJ databases">
        <authorList>
            <person name="Zhirakovskaya E."/>
        </authorList>
    </citation>
    <scope>NUCLEOTIDE SEQUENCE</scope>
</reference>
<gene>
    <name evidence="2" type="ORF">MNBD_GAMMA06-534</name>
</gene>
<evidence type="ECO:0000313" key="2">
    <source>
        <dbReference type="EMBL" id="VAW54663.1"/>
    </source>
</evidence>
<feature type="compositionally biased region" description="Basic and acidic residues" evidence="1">
    <location>
        <begin position="67"/>
        <end position="87"/>
    </location>
</feature>
<sequence length="104" mass="11613">MDKTILVIALSILFQTVLYAEGQQETDRAKPPEPTSKIVTPKSGSYYDLNGIQTQDDQHKSSYSTKSLDHRDEKPPKQKRGQQEKLNTDVNNPSGVGVLIIVDE</sequence>